<organism evidence="1 2">
    <name type="scientific">Musa troglodytarum</name>
    <name type="common">fe'i banana</name>
    <dbReference type="NCBI Taxonomy" id="320322"/>
    <lineage>
        <taxon>Eukaryota</taxon>
        <taxon>Viridiplantae</taxon>
        <taxon>Streptophyta</taxon>
        <taxon>Embryophyta</taxon>
        <taxon>Tracheophyta</taxon>
        <taxon>Spermatophyta</taxon>
        <taxon>Magnoliopsida</taxon>
        <taxon>Liliopsida</taxon>
        <taxon>Zingiberales</taxon>
        <taxon>Musaceae</taxon>
        <taxon>Musa</taxon>
    </lineage>
</organism>
<proteinExistence type="predicted"/>
<keyword evidence="2" id="KW-1185">Reference proteome</keyword>
<evidence type="ECO:0000313" key="2">
    <source>
        <dbReference type="Proteomes" id="UP001055439"/>
    </source>
</evidence>
<reference evidence="1" key="1">
    <citation type="submission" date="2022-05" db="EMBL/GenBank/DDBJ databases">
        <title>The Musa troglodytarum L. genome provides insights into the mechanism of non-climacteric behaviour and enrichment of carotenoids.</title>
        <authorList>
            <person name="Wang J."/>
        </authorList>
    </citation>
    <scope>NUCLEOTIDE SEQUENCE</scope>
    <source>
        <tissue evidence="1">Leaf</tissue>
    </source>
</reference>
<dbReference type="Proteomes" id="UP001055439">
    <property type="component" value="Chromosome 4"/>
</dbReference>
<evidence type="ECO:0000313" key="1">
    <source>
        <dbReference type="EMBL" id="URD97178.1"/>
    </source>
</evidence>
<accession>A0A9E7FK48</accession>
<dbReference type="EMBL" id="CP097506">
    <property type="protein sequence ID" value="URD97178.1"/>
    <property type="molecule type" value="Genomic_DNA"/>
</dbReference>
<sequence length="75" mass="8805">MRWRIRGGLAFFLSMTIIEEVHLVIVLRRHAPLLLVSTLRVDNDEAGTVFPIHFRNSKRSEKVLGVDRLYENVRF</sequence>
<protein>
    <submittedName>
        <fullName evidence="1">Uncharacterized protein</fullName>
    </submittedName>
</protein>
<name>A0A9E7FK48_9LILI</name>
<dbReference type="AlphaFoldDB" id="A0A9E7FK48"/>
<gene>
    <name evidence="1" type="ORF">MUK42_09010</name>
</gene>